<evidence type="ECO:0000313" key="8">
    <source>
        <dbReference type="RefSeq" id="XP_014664695.1"/>
    </source>
</evidence>
<dbReference type="Pfam" id="PF07535">
    <property type="entry name" value="zf-DBF"/>
    <property type="match status" value="1"/>
</dbReference>
<dbReference type="Gene3D" id="6.10.250.3410">
    <property type="entry name" value="DBF zinc finger"/>
    <property type="match status" value="1"/>
</dbReference>
<evidence type="ECO:0000256" key="4">
    <source>
        <dbReference type="PROSITE-ProRule" id="PRU00600"/>
    </source>
</evidence>
<sequence length="722" mass="80268">MRETGIMTRQAIVRSSRDVERVKRRLFYVNNGMFTETSFYLDVRSSREAALLERGIRQLGGRVERFLCKQVGYVITDKPIANDYDDARDGSHDNRASRGGQSGQLKAKSATRSSSRQHRLASRGQALLERSQVSENKHGNCDVIAKARALGIKITSVEDVKKLLRENLDDARRQADVTGHAEVDGRREQTNRMDERKSQCVDANPLTGEFVKCEDAAGTWRPFYREFPNKWPSLAPKRRFNMATAKNSGVRDTAERRGSQVSVIPIDKRKQSQSGYCECCDSNYSNLALHLRGTKHRNFAQVESNYACVDNVIHKVQSFGSFLEGLREKNGYSSFSDAAIEDGNSLGKSSVVAAKSVSEGNEAGGAPGQELARSRPMELKDGGVPASVTNATDKRGGCYRKIQWTDGKLQTNDNDNNVTRPQAKHPIEDGQNIFSKAIDAAPSDKMAVNCVSDDQLTRDDQQTGRGRSNVGRATCVADRTTDDFRRANDHVIRATDDAIRSADGIGCGADDVARDSSMFVVKPSRRWPTRASSARARPELRRYTANYDLRRPSNQEISVFDVDESSHATRDSNYDESDDVFGGASNDVRCDVSETDDSEERGRISLNRRRTFNANTSTLRRRFRDASAASEPASELASDPYVTDDGNDSTSPWEVTIAAPEVLRFSRLSRFGHQGKSAVGSIKTTSKRTSRKWHSRCVGECKILLTLCHKKSKLHSPSEIFN</sequence>
<evidence type="ECO:0000256" key="2">
    <source>
        <dbReference type="ARBA" id="ARBA00022771"/>
    </source>
</evidence>
<name>A0ABM1DXM5_PRICU</name>
<feature type="compositionally biased region" description="Low complexity" evidence="5">
    <location>
        <begin position="626"/>
        <end position="640"/>
    </location>
</feature>
<evidence type="ECO:0000313" key="10">
    <source>
        <dbReference type="RefSeq" id="XP_014664697.1"/>
    </source>
</evidence>
<gene>
    <name evidence="8 9 10" type="primary">LOC106807010</name>
</gene>
<evidence type="ECO:0000259" key="6">
    <source>
        <dbReference type="PROSITE" id="PS51265"/>
    </source>
</evidence>
<keyword evidence="7" id="KW-1185">Reference proteome</keyword>
<keyword evidence="3" id="KW-0862">Zinc</keyword>
<evidence type="ECO:0000313" key="7">
    <source>
        <dbReference type="Proteomes" id="UP000695022"/>
    </source>
</evidence>
<proteinExistence type="predicted"/>
<feature type="domain" description="DBF4-type" evidence="6">
    <location>
        <begin position="270"/>
        <end position="319"/>
    </location>
</feature>
<dbReference type="RefSeq" id="XP_014664696.1">
    <property type="nucleotide sequence ID" value="XM_014809210.1"/>
</dbReference>
<keyword evidence="2 4" id="KW-0863">Zinc-finger</keyword>
<keyword evidence="1" id="KW-0479">Metal-binding</keyword>
<organism evidence="7 9">
    <name type="scientific">Priapulus caudatus</name>
    <name type="common">Priapulid worm</name>
    <dbReference type="NCBI Taxonomy" id="37621"/>
    <lineage>
        <taxon>Eukaryota</taxon>
        <taxon>Metazoa</taxon>
        <taxon>Ecdysozoa</taxon>
        <taxon>Scalidophora</taxon>
        <taxon>Priapulida</taxon>
        <taxon>Priapulimorpha</taxon>
        <taxon>Priapulimorphida</taxon>
        <taxon>Priapulidae</taxon>
        <taxon>Priapulus</taxon>
    </lineage>
</organism>
<dbReference type="InterPro" id="IPR038545">
    <property type="entry name" value="Znf_DBF_sf"/>
</dbReference>
<evidence type="ECO:0000256" key="3">
    <source>
        <dbReference type="ARBA" id="ARBA00022833"/>
    </source>
</evidence>
<protein>
    <submittedName>
        <fullName evidence="8 9">Protein DBF4 homolog A-like</fullName>
    </submittedName>
</protein>
<feature type="region of interest" description="Disordered" evidence="5">
    <location>
        <begin position="623"/>
        <end position="649"/>
    </location>
</feature>
<feature type="compositionally biased region" description="Basic and acidic residues" evidence="5">
    <location>
        <begin position="372"/>
        <end position="381"/>
    </location>
</feature>
<evidence type="ECO:0000313" key="9">
    <source>
        <dbReference type="RefSeq" id="XP_014664696.1"/>
    </source>
</evidence>
<dbReference type="PROSITE" id="PS51265">
    <property type="entry name" value="ZF_DBF4"/>
    <property type="match status" value="1"/>
</dbReference>
<dbReference type="RefSeq" id="XP_014664695.1">
    <property type="nucleotide sequence ID" value="XM_014809209.1"/>
</dbReference>
<feature type="region of interest" description="Disordered" evidence="5">
    <location>
        <begin position="82"/>
        <end position="123"/>
    </location>
</feature>
<feature type="region of interest" description="Disordered" evidence="5">
    <location>
        <begin position="175"/>
        <end position="197"/>
    </location>
</feature>
<dbReference type="GeneID" id="106807010"/>
<accession>A0ABM1DXM5</accession>
<dbReference type="InterPro" id="IPR051590">
    <property type="entry name" value="Replication_Regulatory_Kinase"/>
</dbReference>
<dbReference type="Proteomes" id="UP000695022">
    <property type="component" value="Unplaced"/>
</dbReference>
<evidence type="ECO:0000256" key="1">
    <source>
        <dbReference type="ARBA" id="ARBA00022723"/>
    </source>
</evidence>
<feature type="compositionally biased region" description="Basic and acidic residues" evidence="5">
    <location>
        <begin position="85"/>
        <end position="96"/>
    </location>
</feature>
<feature type="region of interest" description="Disordered" evidence="5">
    <location>
        <begin position="358"/>
        <end position="392"/>
    </location>
</feature>
<dbReference type="SMART" id="SM00586">
    <property type="entry name" value="ZnF_DBF"/>
    <property type="match status" value="1"/>
</dbReference>
<evidence type="ECO:0000256" key="5">
    <source>
        <dbReference type="SAM" id="MobiDB-lite"/>
    </source>
</evidence>
<reference evidence="8 9" key="1">
    <citation type="submission" date="2025-05" db="UniProtKB">
        <authorList>
            <consortium name="RefSeq"/>
        </authorList>
    </citation>
    <scope>IDENTIFICATION</scope>
</reference>
<dbReference type="PANTHER" id="PTHR15375">
    <property type="entry name" value="ACTIVATOR OF S-PHASE KINASE-RELATED"/>
    <property type="match status" value="1"/>
</dbReference>
<dbReference type="PANTHER" id="PTHR15375:SF26">
    <property type="entry name" value="PROTEIN CHIFFON"/>
    <property type="match status" value="1"/>
</dbReference>
<feature type="region of interest" description="Disordered" evidence="5">
    <location>
        <begin position="563"/>
        <end position="586"/>
    </location>
</feature>
<dbReference type="InterPro" id="IPR006572">
    <property type="entry name" value="Znf_DBF"/>
</dbReference>
<dbReference type="RefSeq" id="XP_014664697.1">
    <property type="nucleotide sequence ID" value="XM_014809211.1"/>
</dbReference>
<feature type="compositionally biased region" description="Basic and acidic residues" evidence="5">
    <location>
        <begin position="564"/>
        <end position="573"/>
    </location>
</feature>